<dbReference type="InterPro" id="IPR002885">
    <property type="entry name" value="PPR_rpt"/>
</dbReference>
<reference evidence="4 5" key="1">
    <citation type="journal article" date="2024" name="Plant Biotechnol. J.">
        <title>Dendrobium thyrsiflorum genome and its molecular insights into genes involved in important horticultural traits.</title>
        <authorList>
            <person name="Chen B."/>
            <person name="Wang J.Y."/>
            <person name="Zheng P.J."/>
            <person name="Li K.L."/>
            <person name="Liang Y.M."/>
            <person name="Chen X.F."/>
            <person name="Zhang C."/>
            <person name="Zhao X."/>
            <person name="He X."/>
            <person name="Zhang G.Q."/>
            <person name="Liu Z.J."/>
            <person name="Xu Q."/>
        </authorList>
    </citation>
    <scope>NUCLEOTIDE SEQUENCE [LARGE SCALE GENOMIC DNA]</scope>
    <source>
        <strain evidence="4">GZMU011</strain>
    </source>
</reference>
<dbReference type="EMBL" id="JANQDX010000002">
    <property type="protein sequence ID" value="KAL0927701.1"/>
    <property type="molecule type" value="Genomic_DNA"/>
</dbReference>
<accession>A0ABD0W036</accession>
<sequence length="461" mass="51515">MAANILRKKPRFTFSFRPFSNATATTDTSLPSTILCAATISRIKSSIREESNPDRLVDLFKSAATTPLFYGDRVIYKITIQKLARARRPDLIELLLEHQITDSSTPKSEGFLMRIISLYGGASMPDHAASTFDRIALRRSERSLCALLSALLKCGQHARVLETFQKAERVLGVAPGIASCNLLLRSLCEDGNAEAARNMLDEMPQRDLMPDINSYNMVLNGYLKENNEEGFEELLQELTKKKMDANVSTYNCRMAQLCSKGRTFEAEELLDVMVSKGICPNVFSFNTLIDGFCNEGDACSALRVFRRIHVMKSRDSSVASTNYTTYIVLLGCLVEKAEFDSALEICNLCLSKKWVPPFQAVKGLVHGLIKNSNVKEAKNVVEEMRRAVKGDSIEEWKNAEASHCRKASAVVPKFILAPQQRAFRNGLEGLALMRYPSSAAMVDRAPQRKITQCQGGRWLNW</sequence>
<evidence type="ECO:0000256" key="2">
    <source>
        <dbReference type="ARBA" id="ARBA00022737"/>
    </source>
</evidence>
<evidence type="ECO:0008006" key="6">
    <source>
        <dbReference type="Google" id="ProtNLM"/>
    </source>
</evidence>
<organism evidence="4 5">
    <name type="scientific">Dendrobium thyrsiflorum</name>
    <name type="common">Pinecone-like raceme dendrobium</name>
    <name type="synonym">Orchid</name>
    <dbReference type="NCBI Taxonomy" id="117978"/>
    <lineage>
        <taxon>Eukaryota</taxon>
        <taxon>Viridiplantae</taxon>
        <taxon>Streptophyta</taxon>
        <taxon>Embryophyta</taxon>
        <taxon>Tracheophyta</taxon>
        <taxon>Spermatophyta</taxon>
        <taxon>Magnoliopsida</taxon>
        <taxon>Liliopsida</taxon>
        <taxon>Asparagales</taxon>
        <taxon>Orchidaceae</taxon>
        <taxon>Epidendroideae</taxon>
        <taxon>Malaxideae</taxon>
        <taxon>Dendrobiinae</taxon>
        <taxon>Dendrobium</taxon>
    </lineage>
</organism>
<feature type="repeat" description="PPR" evidence="3">
    <location>
        <begin position="281"/>
        <end position="315"/>
    </location>
</feature>
<keyword evidence="5" id="KW-1185">Reference proteome</keyword>
<evidence type="ECO:0000256" key="1">
    <source>
        <dbReference type="ARBA" id="ARBA00007626"/>
    </source>
</evidence>
<proteinExistence type="inferred from homology"/>
<protein>
    <recommendedName>
        <fullName evidence="6">Pentatricopeptide repeat-containing protein</fullName>
    </recommendedName>
</protein>
<dbReference type="Proteomes" id="UP001552299">
    <property type="component" value="Unassembled WGS sequence"/>
</dbReference>
<dbReference type="AlphaFoldDB" id="A0ABD0W036"/>
<dbReference type="Gene3D" id="1.25.40.10">
    <property type="entry name" value="Tetratricopeptide repeat domain"/>
    <property type="match status" value="2"/>
</dbReference>
<evidence type="ECO:0000313" key="4">
    <source>
        <dbReference type="EMBL" id="KAL0927701.1"/>
    </source>
</evidence>
<name>A0ABD0W036_DENTH</name>
<keyword evidence="2" id="KW-0677">Repeat</keyword>
<dbReference type="Pfam" id="PF01535">
    <property type="entry name" value="PPR"/>
    <property type="match status" value="1"/>
</dbReference>
<dbReference type="PROSITE" id="PS51375">
    <property type="entry name" value="PPR"/>
    <property type="match status" value="3"/>
</dbReference>
<dbReference type="InterPro" id="IPR050667">
    <property type="entry name" value="PPR-containing_protein"/>
</dbReference>
<dbReference type="PANTHER" id="PTHR47939:SF11">
    <property type="entry name" value="TETRATRICOPEPTIDE-LIKE HELICAL DOMAIN SUPERFAMILY"/>
    <property type="match status" value="1"/>
</dbReference>
<evidence type="ECO:0000256" key="3">
    <source>
        <dbReference type="PROSITE-ProRule" id="PRU00708"/>
    </source>
</evidence>
<dbReference type="PANTHER" id="PTHR47939">
    <property type="entry name" value="MEMBRANE-ASSOCIATED SALT-INDUCIBLE PROTEIN-LIKE"/>
    <property type="match status" value="1"/>
</dbReference>
<comment type="caution">
    <text evidence="4">The sequence shown here is derived from an EMBL/GenBank/DDBJ whole genome shotgun (WGS) entry which is preliminary data.</text>
</comment>
<evidence type="ECO:0000313" key="5">
    <source>
        <dbReference type="Proteomes" id="UP001552299"/>
    </source>
</evidence>
<dbReference type="Pfam" id="PF13041">
    <property type="entry name" value="PPR_2"/>
    <property type="match status" value="2"/>
</dbReference>
<dbReference type="NCBIfam" id="TIGR00756">
    <property type="entry name" value="PPR"/>
    <property type="match status" value="4"/>
</dbReference>
<gene>
    <name evidence="4" type="ORF">M5K25_001901</name>
</gene>
<dbReference type="InterPro" id="IPR011990">
    <property type="entry name" value="TPR-like_helical_dom_sf"/>
</dbReference>
<comment type="similarity">
    <text evidence="1">Belongs to the PPR family. P subfamily.</text>
</comment>
<feature type="repeat" description="PPR" evidence="3">
    <location>
        <begin position="246"/>
        <end position="280"/>
    </location>
</feature>
<feature type="repeat" description="PPR" evidence="3">
    <location>
        <begin position="176"/>
        <end position="210"/>
    </location>
</feature>